<evidence type="ECO:0000313" key="2">
    <source>
        <dbReference type="EMBL" id="KAH1039069.1"/>
    </source>
</evidence>
<reference evidence="2 3" key="1">
    <citation type="journal article" date="2021" name="Plant Biotechnol. J.">
        <title>Multi-omics assisted identification of the key and species-specific regulatory components of drought-tolerant mechanisms in Gossypium stocksii.</title>
        <authorList>
            <person name="Yu D."/>
            <person name="Ke L."/>
            <person name="Zhang D."/>
            <person name="Wu Y."/>
            <person name="Sun Y."/>
            <person name="Mei J."/>
            <person name="Sun J."/>
            <person name="Sun Y."/>
        </authorList>
    </citation>
    <scope>NUCLEOTIDE SEQUENCE [LARGE SCALE GENOMIC DNA]</scope>
    <source>
        <strain evidence="3">cv. E1</strain>
        <tissue evidence="2">Leaf</tissue>
    </source>
</reference>
<accession>A0A9D3UEU8</accession>
<name>A0A9D3UEU8_9ROSI</name>
<protein>
    <submittedName>
        <fullName evidence="2">Uncharacterized protein</fullName>
    </submittedName>
</protein>
<dbReference type="AlphaFoldDB" id="A0A9D3UEU8"/>
<proteinExistence type="predicted"/>
<feature type="compositionally biased region" description="Basic and acidic residues" evidence="1">
    <location>
        <begin position="20"/>
        <end position="37"/>
    </location>
</feature>
<evidence type="ECO:0000313" key="3">
    <source>
        <dbReference type="Proteomes" id="UP000828251"/>
    </source>
</evidence>
<gene>
    <name evidence="2" type="ORF">J1N35_040812</name>
</gene>
<comment type="caution">
    <text evidence="2">The sequence shown here is derived from an EMBL/GenBank/DDBJ whole genome shotgun (WGS) entry which is preliminary data.</text>
</comment>
<feature type="region of interest" description="Disordered" evidence="1">
    <location>
        <begin position="1"/>
        <end position="38"/>
    </location>
</feature>
<dbReference type="Proteomes" id="UP000828251">
    <property type="component" value="Unassembled WGS sequence"/>
</dbReference>
<dbReference type="EMBL" id="JAIQCV010000012">
    <property type="protein sequence ID" value="KAH1039069.1"/>
    <property type="molecule type" value="Genomic_DNA"/>
</dbReference>
<keyword evidence="3" id="KW-1185">Reference proteome</keyword>
<feature type="non-terminal residue" evidence="2">
    <location>
        <position position="63"/>
    </location>
</feature>
<evidence type="ECO:0000256" key="1">
    <source>
        <dbReference type="SAM" id="MobiDB-lite"/>
    </source>
</evidence>
<sequence>MPIFPLFPEELLSDDDEEDEKHATTYKHTKEPARGEEPIALTRRIMIDSTLFHQPSLPKHHNP</sequence>
<organism evidence="2 3">
    <name type="scientific">Gossypium stocksii</name>
    <dbReference type="NCBI Taxonomy" id="47602"/>
    <lineage>
        <taxon>Eukaryota</taxon>
        <taxon>Viridiplantae</taxon>
        <taxon>Streptophyta</taxon>
        <taxon>Embryophyta</taxon>
        <taxon>Tracheophyta</taxon>
        <taxon>Spermatophyta</taxon>
        <taxon>Magnoliopsida</taxon>
        <taxon>eudicotyledons</taxon>
        <taxon>Gunneridae</taxon>
        <taxon>Pentapetalae</taxon>
        <taxon>rosids</taxon>
        <taxon>malvids</taxon>
        <taxon>Malvales</taxon>
        <taxon>Malvaceae</taxon>
        <taxon>Malvoideae</taxon>
        <taxon>Gossypium</taxon>
    </lineage>
</organism>